<evidence type="ECO:0000313" key="1">
    <source>
        <dbReference type="EMBL" id="AFZ37762.1"/>
    </source>
</evidence>
<keyword evidence="2" id="KW-1185">Reference proteome</keyword>
<dbReference type="OrthoDB" id="530035at2"/>
<dbReference type="eggNOG" id="ENOG5031GFC">
    <property type="taxonomic scope" value="Bacteria"/>
</dbReference>
<dbReference type="AlphaFoldDB" id="K9Y1B2"/>
<name>K9Y1B2_STAC7</name>
<gene>
    <name evidence="1" type="ordered locus">Sta7437_4291</name>
</gene>
<evidence type="ECO:0000313" key="2">
    <source>
        <dbReference type="Proteomes" id="UP000010473"/>
    </source>
</evidence>
<dbReference type="Proteomes" id="UP000010473">
    <property type="component" value="Chromosome"/>
</dbReference>
<sequence>MERGLFWLPLLGVFIWLAWSGWNEYQKVEGYRIWSEKYDKAKYDFLAVLGKKGSEITWGNPTRQGILNLNNFSLLDVQKIDLLVGNHSIENLDNLPDKGKPVLNFTLNNNNSIKIPFTDINLAAQWTKYLQQEWQHLKQ</sequence>
<accession>K9Y1B2</accession>
<dbReference type="KEGG" id="scs:Sta7437_4291"/>
<protein>
    <submittedName>
        <fullName evidence="1">Uncharacterized protein</fullName>
    </submittedName>
</protein>
<dbReference type="PATRIC" id="fig|111780.3.peg.4443"/>
<organism evidence="1 2">
    <name type="scientific">Stanieria cyanosphaera (strain ATCC 29371 / PCC 7437)</name>
    <dbReference type="NCBI Taxonomy" id="111780"/>
    <lineage>
        <taxon>Bacteria</taxon>
        <taxon>Bacillati</taxon>
        <taxon>Cyanobacteriota</taxon>
        <taxon>Cyanophyceae</taxon>
        <taxon>Pleurocapsales</taxon>
        <taxon>Dermocarpellaceae</taxon>
        <taxon>Stanieria</taxon>
    </lineage>
</organism>
<dbReference type="EMBL" id="CP003653">
    <property type="protein sequence ID" value="AFZ37762.1"/>
    <property type="molecule type" value="Genomic_DNA"/>
</dbReference>
<dbReference type="STRING" id="111780.Sta7437_4291"/>
<dbReference type="RefSeq" id="WP_015195416.1">
    <property type="nucleotide sequence ID" value="NC_019748.1"/>
</dbReference>
<proteinExistence type="predicted"/>
<reference evidence="2" key="1">
    <citation type="journal article" date="2013" name="Proc. Natl. Acad. Sci. U.S.A.">
        <title>Improving the coverage of the cyanobacterial phylum using diversity-driven genome sequencing.</title>
        <authorList>
            <person name="Shih P.M."/>
            <person name="Wu D."/>
            <person name="Latifi A."/>
            <person name="Axen S.D."/>
            <person name="Fewer D.P."/>
            <person name="Talla E."/>
            <person name="Calteau A."/>
            <person name="Cai F."/>
            <person name="Tandeau de Marsac N."/>
            <person name="Rippka R."/>
            <person name="Herdman M."/>
            <person name="Sivonen K."/>
            <person name="Coursin T."/>
            <person name="Laurent T."/>
            <person name="Goodwin L."/>
            <person name="Nolan M."/>
            <person name="Davenport K.W."/>
            <person name="Han C.S."/>
            <person name="Rubin E.M."/>
            <person name="Eisen J.A."/>
            <person name="Woyke T."/>
            <person name="Gugger M."/>
            <person name="Kerfeld C.A."/>
        </authorList>
    </citation>
    <scope>NUCLEOTIDE SEQUENCE [LARGE SCALE GENOMIC DNA]</scope>
    <source>
        <strain evidence="2">ATCC 29371 / PCC 7437</strain>
    </source>
</reference>
<dbReference type="HOGENOM" id="CLU_1803799_0_0_3"/>